<proteinExistence type="predicted"/>
<dbReference type="AlphaFoldDB" id="A0A3G2S4Z7"/>
<name>A0A3G2S4Z7_MALR7</name>
<dbReference type="STRING" id="425264.A0A3G2S4Z7"/>
<evidence type="ECO:0000256" key="1">
    <source>
        <dbReference type="SAM" id="MobiDB-lite"/>
    </source>
</evidence>
<feature type="compositionally biased region" description="Low complexity" evidence="1">
    <location>
        <begin position="156"/>
        <end position="168"/>
    </location>
</feature>
<feature type="compositionally biased region" description="Basic residues" evidence="1">
    <location>
        <begin position="105"/>
        <end position="115"/>
    </location>
</feature>
<reference evidence="2 3" key="1">
    <citation type="submission" date="2018-10" db="EMBL/GenBank/DDBJ databases">
        <title>Complete genome sequence of Malassezia restricta CBS 7877.</title>
        <authorList>
            <person name="Morand S.C."/>
            <person name="Bertignac M."/>
            <person name="Iltis A."/>
            <person name="Kolder I."/>
            <person name="Pirovano W."/>
            <person name="Jourdain R."/>
            <person name="Clavaud C."/>
        </authorList>
    </citation>
    <scope>NUCLEOTIDE SEQUENCE [LARGE SCALE GENOMIC DNA]</scope>
    <source>
        <strain evidence="2 3">CBS 7877</strain>
    </source>
</reference>
<feature type="compositionally biased region" description="Basic and acidic residues" evidence="1">
    <location>
        <begin position="1"/>
        <end position="10"/>
    </location>
</feature>
<feature type="compositionally biased region" description="Basic and acidic residues" evidence="1">
    <location>
        <begin position="86"/>
        <end position="98"/>
    </location>
</feature>
<protein>
    <submittedName>
        <fullName evidence="2">Uncharacterized protein</fullName>
    </submittedName>
</protein>
<evidence type="ECO:0000313" key="2">
    <source>
        <dbReference type="EMBL" id="AYO42439.1"/>
    </source>
</evidence>
<feature type="region of interest" description="Disordered" evidence="1">
    <location>
        <begin position="86"/>
        <end position="184"/>
    </location>
</feature>
<dbReference type="VEuPathDB" id="FungiDB:DNF11_1489"/>
<dbReference type="Proteomes" id="UP000269793">
    <property type="component" value="Chromosome II"/>
</dbReference>
<keyword evidence="3" id="KW-1185">Reference proteome</keyword>
<organism evidence="2 3">
    <name type="scientific">Malassezia restricta (strain ATCC 96810 / NBRC 103918 / CBS 7877)</name>
    <name type="common">Seborrheic dermatitis infection agent</name>
    <dbReference type="NCBI Taxonomy" id="425264"/>
    <lineage>
        <taxon>Eukaryota</taxon>
        <taxon>Fungi</taxon>
        <taxon>Dikarya</taxon>
        <taxon>Basidiomycota</taxon>
        <taxon>Ustilaginomycotina</taxon>
        <taxon>Malasseziomycetes</taxon>
        <taxon>Malasseziales</taxon>
        <taxon>Malasseziaceae</taxon>
        <taxon>Malassezia</taxon>
    </lineage>
</organism>
<feature type="region of interest" description="Disordered" evidence="1">
    <location>
        <begin position="1"/>
        <end position="34"/>
    </location>
</feature>
<accession>A0A3G2S4Z7</accession>
<dbReference type="EMBL" id="CP033149">
    <property type="protein sequence ID" value="AYO42439.1"/>
    <property type="molecule type" value="Genomic_DNA"/>
</dbReference>
<sequence length="184" mass="19987">MPDPGPRHDASLQMPPRQVSASQRHAHMLGKDAAAAGRAKGLDMALLAQQKRRIEDASPDVDLDAARAEGQRAAQAKAEAVARAAEHRAKFRKLKQETPDIVYIHGKRMRKKKKAPPPEQPPPTKEMPLPSQAPAPALHEDPDIFGEVGVWDGLSETEPSSTVTTSTSHDWFGTPRRPSPAPPT</sequence>
<gene>
    <name evidence="2" type="ORF">DNF11_1489</name>
</gene>
<evidence type="ECO:0000313" key="3">
    <source>
        <dbReference type="Proteomes" id="UP000269793"/>
    </source>
</evidence>